<evidence type="ECO:0000256" key="1">
    <source>
        <dbReference type="SAM" id="MobiDB-lite"/>
    </source>
</evidence>
<feature type="compositionally biased region" description="Low complexity" evidence="1">
    <location>
        <begin position="131"/>
        <end position="141"/>
    </location>
</feature>
<proteinExistence type="predicted"/>
<gene>
    <name evidence="2" type="ORF">CNECB9_3760112</name>
</gene>
<accession>A0A1K0IJ91</accession>
<sequence length="156" mass="16586">MCEAWKDEPVELIVFENVPRLAVEDGHLRDYLIMPERRNGVLGVLDWHEHAGAVAGESLPSNGTLSIAAPRRPANAAQYQQHGGLRWGEASGAITAGTSPGQGTFSVADPRHAGPAKHNNECGHRPPAPSPARTAPASASRTRAHRPASRVLASTR</sequence>
<feature type="compositionally biased region" description="Polar residues" evidence="1">
    <location>
        <begin position="96"/>
        <end position="105"/>
    </location>
</feature>
<dbReference type="EMBL" id="FMSH01000308">
    <property type="protein sequence ID" value="SCU78036.1"/>
    <property type="molecule type" value="Genomic_DNA"/>
</dbReference>
<dbReference type="AlphaFoldDB" id="A0A1K0IJ91"/>
<feature type="region of interest" description="Disordered" evidence="1">
    <location>
        <begin position="91"/>
        <end position="156"/>
    </location>
</feature>
<organism evidence="2">
    <name type="scientific">Cupriavidus necator</name>
    <name type="common">Alcaligenes eutrophus</name>
    <name type="synonym">Ralstonia eutropha</name>
    <dbReference type="NCBI Taxonomy" id="106590"/>
    <lineage>
        <taxon>Bacteria</taxon>
        <taxon>Pseudomonadati</taxon>
        <taxon>Pseudomonadota</taxon>
        <taxon>Betaproteobacteria</taxon>
        <taxon>Burkholderiales</taxon>
        <taxon>Burkholderiaceae</taxon>
        <taxon>Cupriavidus</taxon>
    </lineage>
</organism>
<reference evidence="2" key="1">
    <citation type="submission" date="2016-09" db="EMBL/GenBank/DDBJ databases">
        <authorList>
            <person name="Capua I."/>
            <person name="De Benedictis P."/>
            <person name="Joannis T."/>
            <person name="Lombin L.H."/>
            <person name="Cattoli G."/>
        </authorList>
    </citation>
    <scope>NUCLEOTIDE SEQUENCE</scope>
    <source>
        <strain evidence="2">B9</strain>
    </source>
</reference>
<evidence type="ECO:0000313" key="2">
    <source>
        <dbReference type="EMBL" id="SCU78036.1"/>
    </source>
</evidence>
<name>A0A1K0IJ91_CUPNE</name>
<evidence type="ECO:0008006" key="3">
    <source>
        <dbReference type="Google" id="ProtNLM"/>
    </source>
</evidence>
<protein>
    <recommendedName>
        <fullName evidence="3">DNA (cytosine-5-)-methyltransferase</fullName>
    </recommendedName>
</protein>